<feature type="region of interest" description="Disordered" evidence="6">
    <location>
        <begin position="206"/>
        <end position="254"/>
    </location>
</feature>
<dbReference type="EMBL" id="MTYJ01000032">
    <property type="protein sequence ID" value="OQV20233.1"/>
    <property type="molecule type" value="Genomic_DNA"/>
</dbReference>
<evidence type="ECO:0000313" key="7">
    <source>
        <dbReference type="EMBL" id="OQV20233.1"/>
    </source>
</evidence>
<feature type="region of interest" description="Disordered" evidence="6">
    <location>
        <begin position="472"/>
        <end position="491"/>
    </location>
</feature>
<dbReference type="GO" id="GO:0016592">
    <property type="term" value="C:mediator complex"/>
    <property type="evidence" value="ECO:0007669"/>
    <property type="project" value="InterPro"/>
</dbReference>
<comment type="similarity">
    <text evidence="2">Belongs to the Mediator complex subunit 6 family.</text>
</comment>
<evidence type="ECO:0000256" key="1">
    <source>
        <dbReference type="ARBA" id="ARBA00004123"/>
    </source>
</evidence>
<evidence type="ECO:0000256" key="5">
    <source>
        <dbReference type="ARBA" id="ARBA00023242"/>
    </source>
</evidence>
<dbReference type="OrthoDB" id="344220at2759"/>
<name>A0A1W0WYH4_HYPEX</name>
<sequence>MNASKQNNVSSAVSLNPKDTDLLLSWSDAIWVPHLTSANVMEYFAQPSNPFYDPQCNNEIIRMQRQSLDQLKNMVGIEYELAHAQDPILYIIKRQQRISPTDAITLAHYYILAGTVYQAPDLWSVINSRLLNTSHFLFTAQAELNSFVRFHPANGYHWEIKPPTGSNISFVPMDATRKEPEEAGTQFQRKNVDGILGALTQRFPFKPMPASQHPFGPRGTVAAEQQPAANVSAPPTSAQPPSETTVAPLPAGSDRAQNHQLFNAMLEQRAKLAPPAEKERRDRNLLPKFSRRGLRQFSAWRHTSSRQAHAHPAVQTSPHGASGKTGELLGKNRQSTNQLLEFDLNNRGLRCGCRKPFFHAESAWAVNGIWCLLEEHQVRTMSRKIGIGFDLGPTRKLSIPNLDADDAEVVPPAGKPFAVGLRSETSERSATAAVQSASTFGTAAVRISNRSSIACGTADFTVSLDSQTDDVDNYPSWTQAPPPGDLIESAHDKSTPFSQILRQPATKPPQSSDSVRLHDPVRFSAFLRKAGGLILDMLAEDAYDTKVTRRKNPLDEALVIGQDTCGKSPLFEYCRIEAVSVSVATASGTSAPIFLQSHSIISNTGTVRGRLRGFVSGWSSLSVSDPLFLLAACEVPTCAVSLLGGAAVVAGHADGSLACWDRGEALVPYESLSAGRETPNGGGFAGMRMGLACFHSAAAKDDNHSRPVVDLIVLTEGTSGRETGGQSDYEHTSCASLDDTGVILIWNCVFRGREETAKEVDVVGAVPGGRFVLVRLRRILAWKDPGFIASHLDVDPFDRMIFYVASRGRLSRVHRDGVSLRPDAYTTDSDARPAFSLTDRDHFLVAGTSGRILLYDKNFSNPVMTWSSPGGGRIVGLNWSAVNPSLFFSTTEDGVITLWNLRTGVSEPERKTARVTSDAEDGAAVVRWQGVVRGASDGGSLLFWTPRSPPVLVFLNPRFLTSPGSSGSSPV</sequence>
<dbReference type="AlphaFoldDB" id="A0A1W0WYH4"/>
<feature type="compositionally biased region" description="Polar residues" evidence="6">
    <location>
        <begin position="227"/>
        <end position="245"/>
    </location>
</feature>
<dbReference type="InterPro" id="IPR038566">
    <property type="entry name" value="Mediator_Med6_sf"/>
</dbReference>
<protein>
    <submittedName>
        <fullName evidence="7">Mediator of RNA polymerase II transcription subunit 6</fullName>
    </submittedName>
</protein>
<dbReference type="Gene3D" id="3.10.450.580">
    <property type="entry name" value="Mediator complex, subunit Med6"/>
    <property type="match status" value="1"/>
</dbReference>
<accession>A0A1W0WYH4</accession>
<dbReference type="InterPro" id="IPR036322">
    <property type="entry name" value="WD40_repeat_dom_sf"/>
</dbReference>
<gene>
    <name evidence="7" type="ORF">BV898_05789</name>
</gene>
<dbReference type="Proteomes" id="UP000192578">
    <property type="component" value="Unassembled WGS sequence"/>
</dbReference>
<dbReference type="SUPFAM" id="SSF50978">
    <property type="entry name" value="WD40 repeat-like"/>
    <property type="match status" value="1"/>
</dbReference>
<comment type="caution">
    <text evidence="7">The sequence shown here is derived from an EMBL/GenBank/DDBJ whole genome shotgun (WGS) entry which is preliminary data.</text>
</comment>
<keyword evidence="8" id="KW-1185">Reference proteome</keyword>
<keyword evidence="4" id="KW-0804">Transcription</keyword>
<comment type="subcellular location">
    <subcellularLocation>
        <location evidence="1">Nucleus</location>
    </subcellularLocation>
</comment>
<dbReference type="Gene3D" id="2.130.10.10">
    <property type="entry name" value="YVTN repeat-like/Quinoprotein amine dehydrogenase"/>
    <property type="match status" value="1"/>
</dbReference>
<dbReference type="GO" id="GO:0006357">
    <property type="term" value="P:regulation of transcription by RNA polymerase II"/>
    <property type="evidence" value="ECO:0007669"/>
    <property type="project" value="InterPro"/>
</dbReference>
<evidence type="ECO:0000256" key="3">
    <source>
        <dbReference type="ARBA" id="ARBA00023015"/>
    </source>
</evidence>
<feature type="region of interest" description="Disordered" evidence="6">
    <location>
        <begin position="301"/>
        <end position="329"/>
    </location>
</feature>
<keyword evidence="5" id="KW-0539">Nucleus</keyword>
<dbReference type="GO" id="GO:0003712">
    <property type="term" value="F:transcription coregulator activity"/>
    <property type="evidence" value="ECO:0007669"/>
    <property type="project" value="InterPro"/>
</dbReference>
<evidence type="ECO:0000256" key="6">
    <source>
        <dbReference type="SAM" id="MobiDB-lite"/>
    </source>
</evidence>
<proteinExistence type="inferred from homology"/>
<evidence type="ECO:0000313" key="8">
    <source>
        <dbReference type="Proteomes" id="UP000192578"/>
    </source>
</evidence>
<keyword evidence="3" id="KW-0805">Transcription regulation</keyword>
<reference evidence="8" key="1">
    <citation type="submission" date="2017-01" db="EMBL/GenBank/DDBJ databases">
        <title>Comparative genomics of anhydrobiosis in the tardigrade Hypsibius dujardini.</title>
        <authorList>
            <person name="Yoshida Y."/>
            <person name="Koutsovoulos G."/>
            <person name="Laetsch D."/>
            <person name="Stevens L."/>
            <person name="Kumar S."/>
            <person name="Horikawa D."/>
            <person name="Ishino K."/>
            <person name="Komine S."/>
            <person name="Tomita M."/>
            <person name="Blaxter M."/>
            <person name="Arakawa K."/>
        </authorList>
    </citation>
    <scope>NUCLEOTIDE SEQUENCE [LARGE SCALE GENOMIC DNA]</scope>
    <source>
        <strain evidence="8">Z151</strain>
    </source>
</reference>
<dbReference type="PANTHER" id="PTHR13104">
    <property type="entry name" value="MED-6-RELATED"/>
    <property type="match status" value="1"/>
</dbReference>
<organism evidence="7 8">
    <name type="scientific">Hypsibius exemplaris</name>
    <name type="common">Freshwater tardigrade</name>
    <dbReference type="NCBI Taxonomy" id="2072580"/>
    <lineage>
        <taxon>Eukaryota</taxon>
        <taxon>Metazoa</taxon>
        <taxon>Ecdysozoa</taxon>
        <taxon>Tardigrada</taxon>
        <taxon>Eutardigrada</taxon>
        <taxon>Parachela</taxon>
        <taxon>Hypsibioidea</taxon>
        <taxon>Hypsibiidae</taxon>
        <taxon>Hypsibius</taxon>
    </lineage>
</organism>
<dbReference type="InterPro" id="IPR015943">
    <property type="entry name" value="WD40/YVTN_repeat-like_dom_sf"/>
</dbReference>
<dbReference type="InterPro" id="IPR007018">
    <property type="entry name" value="Mediator_Med6"/>
</dbReference>
<evidence type="ECO:0000256" key="4">
    <source>
        <dbReference type="ARBA" id="ARBA00023163"/>
    </source>
</evidence>
<evidence type="ECO:0000256" key="2">
    <source>
        <dbReference type="ARBA" id="ARBA00007526"/>
    </source>
</evidence>
<dbReference type="Pfam" id="PF04934">
    <property type="entry name" value="Med6"/>
    <property type="match status" value="1"/>
</dbReference>